<evidence type="ECO:0000313" key="3">
    <source>
        <dbReference type="Proteomes" id="UP001151760"/>
    </source>
</evidence>
<accession>A0ABQ5DG68</accession>
<dbReference type="EMBL" id="BQNB010015215">
    <property type="protein sequence ID" value="GJT37322.1"/>
    <property type="molecule type" value="Genomic_DNA"/>
</dbReference>
<organism evidence="2 3">
    <name type="scientific">Tanacetum coccineum</name>
    <dbReference type="NCBI Taxonomy" id="301880"/>
    <lineage>
        <taxon>Eukaryota</taxon>
        <taxon>Viridiplantae</taxon>
        <taxon>Streptophyta</taxon>
        <taxon>Embryophyta</taxon>
        <taxon>Tracheophyta</taxon>
        <taxon>Spermatophyta</taxon>
        <taxon>Magnoliopsida</taxon>
        <taxon>eudicotyledons</taxon>
        <taxon>Gunneridae</taxon>
        <taxon>Pentapetalae</taxon>
        <taxon>asterids</taxon>
        <taxon>campanulids</taxon>
        <taxon>Asterales</taxon>
        <taxon>Asteraceae</taxon>
        <taxon>Asteroideae</taxon>
        <taxon>Anthemideae</taxon>
        <taxon>Anthemidinae</taxon>
        <taxon>Tanacetum</taxon>
    </lineage>
</organism>
<gene>
    <name evidence="2" type="ORF">Tco_0937187</name>
</gene>
<proteinExistence type="predicted"/>
<name>A0ABQ5DG68_9ASTR</name>
<comment type="caution">
    <text evidence="2">The sequence shown here is derived from an EMBL/GenBank/DDBJ whole genome shotgun (WGS) entry which is preliminary data.</text>
</comment>
<feature type="region of interest" description="Disordered" evidence="1">
    <location>
        <begin position="1"/>
        <end position="33"/>
    </location>
</feature>
<protein>
    <submittedName>
        <fullName evidence="2">Uncharacterized protein</fullName>
    </submittedName>
</protein>
<evidence type="ECO:0000256" key="1">
    <source>
        <dbReference type="SAM" id="MobiDB-lite"/>
    </source>
</evidence>
<feature type="region of interest" description="Disordered" evidence="1">
    <location>
        <begin position="95"/>
        <end position="225"/>
    </location>
</feature>
<evidence type="ECO:0000313" key="2">
    <source>
        <dbReference type="EMBL" id="GJT37322.1"/>
    </source>
</evidence>
<sequence>MSDSEDSTVTYTEVSSPFADLSDIGSPGVDGPPVMPEDPYAYVVAAFQAPPSPDYVPGLEEPEHAPPSPVYVPYVPEPAYPEFMPPEEVLPAEEYPLPAVLSPTANSSGYVPESYPKEDPEEDDEEDPEEDPADYLADGGDDSDDEDESSDDDEDDDVDIEGDEEEEEHSAPVDSTVVALPAVDHAPSAEETESFETDESAATPPPHPAYRVTSRMSIQDEPPTPFWSKAEVARLLAIPSPPPSPLSPWSSPLPQIPSPPLPVSPPPLPVSPNYPLGYRATMIRLRAEAPSTSHSPPPHIILSHTRADTPPSGTPPSRTPPLLPIPLPTSSPPLHLLFTDRRADIPEVTLPPRKRLGIALGPRYKVGESSSAPTARPPRGFRADYGFVATMDREIRRDLERDVGYGITDIWDEMLVDMQDADMIYVRLDDEQTERQLMAGRLNMLYRDRRAHARTALLMEKEARMSREAWG</sequence>
<reference evidence="2" key="2">
    <citation type="submission" date="2022-01" db="EMBL/GenBank/DDBJ databases">
        <authorList>
            <person name="Yamashiro T."/>
            <person name="Shiraishi A."/>
            <person name="Satake H."/>
            <person name="Nakayama K."/>
        </authorList>
    </citation>
    <scope>NUCLEOTIDE SEQUENCE</scope>
</reference>
<feature type="region of interest" description="Disordered" evidence="1">
    <location>
        <begin position="50"/>
        <end position="71"/>
    </location>
</feature>
<feature type="compositionally biased region" description="Acidic residues" evidence="1">
    <location>
        <begin position="190"/>
        <end position="199"/>
    </location>
</feature>
<keyword evidence="3" id="KW-1185">Reference proteome</keyword>
<feature type="compositionally biased region" description="Acidic residues" evidence="1">
    <location>
        <begin position="119"/>
        <end position="168"/>
    </location>
</feature>
<dbReference type="Proteomes" id="UP001151760">
    <property type="component" value="Unassembled WGS sequence"/>
</dbReference>
<reference evidence="2" key="1">
    <citation type="journal article" date="2022" name="Int. J. Mol. Sci.">
        <title>Draft Genome of Tanacetum Coccineum: Genomic Comparison of Closely Related Tanacetum-Family Plants.</title>
        <authorList>
            <person name="Yamashiro T."/>
            <person name="Shiraishi A."/>
            <person name="Nakayama K."/>
            <person name="Satake H."/>
        </authorList>
    </citation>
    <scope>NUCLEOTIDE SEQUENCE</scope>
</reference>